<comment type="caution">
    <text evidence="2">The sequence shown here is derived from an EMBL/GenBank/DDBJ whole genome shotgun (WGS) entry which is preliminary data.</text>
</comment>
<protein>
    <submittedName>
        <fullName evidence="2">Uncharacterized protein</fullName>
    </submittedName>
</protein>
<dbReference type="EMBL" id="AVOT02157826">
    <property type="protein sequence ID" value="MBW0593986.1"/>
    <property type="molecule type" value="Genomic_DNA"/>
</dbReference>
<gene>
    <name evidence="2" type="ORF">O181_133701</name>
</gene>
<evidence type="ECO:0000313" key="3">
    <source>
        <dbReference type="Proteomes" id="UP000765509"/>
    </source>
</evidence>
<proteinExistence type="predicted"/>
<feature type="region of interest" description="Disordered" evidence="1">
    <location>
        <begin position="1"/>
        <end position="95"/>
    </location>
</feature>
<evidence type="ECO:0000256" key="1">
    <source>
        <dbReference type="SAM" id="MobiDB-lite"/>
    </source>
</evidence>
<accession>A0A9Q3L7V6</accession>
<organism evidence="2 3">
    <name type="scientific">Austropuccinia psidii MF-1</name>
    <dbReference type="NCBI Taxonomy" id="1389203"/>
    <lineage>
        <taxon>Eukaryota</taxon>
        <taxon>Fungi</taxon>
        <taxon>Dikarya</taxon>
        <taxon>Basidiomycota</taxon>
        <taxon>Pucciniomycotina</taxon>
        <taxon>Pucciniomycetes</taxon>
        <taxon>Pucciniales</taxon>
        <taxon>Sphaerophragmiaceae</taxon>
        <taxon>Austropuccinia</taxon>
    </lineage>
</organism>
<keyword evidence="3" id="KW-1185">Reference proteome</keyword>
<dbReference type="Proteomes" id="UP000765509">
    <property type="component" value="Unassembled WGS sequence"/>
</dbReference>
<feature type="compositionally biased region" description="Basic and acidic residues" evidence="1">
    <location>
        <begin position="10"/>
        <end position="19"/>
    </location>
</feature>
<feature type="compositionally biased region" description="Basic residues" evidence="1">
    <location>
        <begin position="79"/>
        <end position="88"/>
    </location>
</feature>
<evidence type="ECO:0000313" key="2">
    <source>
        <dbReference type="EMBL" id="MBW0593986.1"/>
    </source>
</evidence>
<name>A0A9Q3L7V6_9BASI</name>
<dbReference type="AlphaFoldDB" id="A0A9Q3L7V6"/>
<sequence>MEAAIQSNQRDVDNEDARPNPEVSHLPQERHIWRMPEFPPIPQDQKKELETTPDLETEVPVASTSSKPTPEVSKDKPKGPQKKQRRPKNHQDKAN</sequence>
<reference evidence="2" key="1">
    <citation type="submission" date="2021-03" db="EMBL/GenBank/DDBJ databases">
        <title>Draft genome sequence of rust myrtle Austropuccinia psidii MF-1, a brazilian biotype.</title>
        <authorList>
            <person name="Quecine M.C."/>
            <person name="Pachon D.M.R."/>
            <person name="Bonatelli M.L."/>
            <person name="Correr F.H."/>
            <person name="Franceschini L.M."/>
            <person name="Leite T.F."/>
            <person name="Margarido G.R.A."/>
            <person name="Almeida C.A."/>
            <person name="Ferrarezi J.A."/>
            <person name="Labate C.A."/>
        </authorList>
    </citation>
    <scope>NUCLEOTIDE SEQUENCE</scope>
    <source>
        <strain evidence="2">MF-1</strain>
    </source>
</reference>